<evidence type="ECO:0000256" key="3">
    <source>
        <dbReference type="ARBA" id="ARBA00022729"/>
    </source>
</evidence>
<dbReference type="InterPro" id="IPR011050">
    <property type="entry name" value="Pectin_lyase_fold/virulence"/>
</dbReference>
<proteinExistence type="predicted"/>
<evidence type="ECO:0000256" key="4">
    <source>
        <dbReference type="SAM" id="SignalP"/>
    </source>
</evidence>
<dbReference type="Proteomes" id="UP000032900">
    <property type="component" value="Unassembled WGS sequence"/>
</dbReference>
<dbReference type="InterPro" id="IPR026444">
    <property type="entry name" value="Secre_tail"/>
</dbReference>
<dbReference type="GO" id="GO:0016837">
    <property type="term" value="F:carbon-oxygen lyase activity, acting on polysaccharides"/>
    <property type="evidence" value="ECO:0007669"/>
    <property type="project" value="TreeGrafter"/>
</dbReference>
<dbReference type="InterPro" id="IPR052052">
    <property type="entry name" value="Polysaccharide_Lyase_9"/>
</dbReference>
<dbReference type="InterPro" id="IPR012334">
    <property type="entry name" value="Pectin_lyas_fold"/>
</dbReference>
<sequence>MKRILLCVLAVIALYPQVFSTNYFVSPRGSSGGTGTEASPWDLQTALNHPSVAAGDTIWVAGGEYRGVFSSSISGREGAPVIVRALPGEEVVLDGNVPGSANGVLSINGRYSWFWGLTITNSDASGNNYYKDGVYFVGANSKLINCRIYNNGGNGVGFWRPALNAEIYGCIIYHNGFRGDTRGHGHGIYAQNESGAKLIRDNVLFNSFGIGVHIYTEGGGIQGFVLEGNTIFNSGIPGANFIDRNLIIGGFQEADRIFIRDNHFYNRPSFSSKASVQLGYAIANRNAEFSGNIMVDGSLYMVGGWNALQVTDNEMVSRSSDMQLVAFDDFGNITNPVINHNAYYRGSLSNMTFPLWKTFSGQDANSTYAESVPTTTRHYVIQNRYESGRAQMVVYNWGQRNDLLVDLSTVLSVGSNFQIWDVLNYAGGPVINGIYNGGAVQVPLNLNNIERPIRADSYRDVLSHTLPAFGVFVVSSEGNGLTSGLKPTITEALPLKIKKCYPNPTVDILAMDVYSPATADLVANVYDEGGRLVHNEALPANIGDNTLVVNLAKLAGGVYIVTLTDGAFTDKCKILKRDFALNVDYEKEDDAEIPFH</sequence>
<dbReference type="SMART" id="SM00710">
    <property type="entry name" value="PbH1"/>
    <property type="match status" value="5"/>
</dbReference>
<comment type="caution">
    <text evidence="7">The sequence shown here is derived from an EMBL/GenBank/DDBJ whole genome shotgun (WGS) entry which is preliminary data.</text>
</comment>
<gene>
    <name evidence="7" type="ORF">JCM15548_1648</name>
</gene>
<evidence type="ECO:0000313" key="7">
    <source>
        <dbReference type="EMBL" id="GAO28542.1"/>
    </source>
</evidence>
<dbReference type="STRING" id="1236989.JCM15548_1648"/>
<dbReference type="InterPro" id="IPR039448">
    <property type="entry name" value="Beta_helix"/>
</dbReference>
<evidence type="ECO:0000256" key="1">
    <source>
        <dbReference type="ARBA" id="ARBA00004613"/>
    </source>
</evidence>
<dbReference type="SUPFAM" id="SSF51126">
    <property type="entry name" value="Pectin lyase-like"/>
    <property type="match status" value="1"/>
</dbReference>
<dbReference type="Gene3D" id="2.160.20.10">
    <property type="entry name" value="Single-stranded right-handed beta-helix, Pectin lyase-like"/>
    <property type="match status" value="1"/>
</dbReference>
<evidence type="ECO:0000313" key="8">
    <source>
        <dbReference type="Proteomes" id="UP000032900"/>
    </source>
</evidence>
<keyword evidence="8" id="KW-1185">Reference proteome</keyword>
<dbReference type="RefSeq" id="WP_062122338.1">
    <property type="nucleotide sequence ID" value="NZ_BAZW01000003.1"/>
</dbReference>
<name>A0A0E9LSJ7_9BACT</name>
<dbReference type="GO" id="GO:0005576">
    <property type="term" value="C:extracellular region"/>
    <property type="evidence" value="ECO:0007669"/>
    <property type="project" value="UniProtKB-SubCell"/>
</dbReference>
<dbReference type="PANTHER" id="PTHR40088">
    <property type="entry name" value="PECTATE LYASE (EUROFUNG)"/>
    <property type="match status" value="1"/>
</dbReference>
<feature type="signal peptide" evidence="4">
    <location>
        <begin position="1"/>
        <end position="20"/>
    </location>
</feature>
<evidence type="ECO:0000259" key="5">
    <source>
        <dbReference type="Pfam" id="PF13229"/>
    </source>
</evidence>
<evidence type="ECO:0000256" key="2">
    <source>
        <dbReference type="ARBA" id="ARBA00022525"/>
    </source>
</evidence>
<dbReference type="PANTHER" id="PTHR40088:SF2">
    <property type="entry name" value="SECRETED SUGAR HYDROLASE"/>
    <property type="match status" value="1"/>
</dbReference>
<keyword evidence="7" id="KW-0456">Lyase</keyword>
<organism evidence="7 8">
    <name type="scientific">Geofilum rubicundum JCM 15548</name>
    <dbReference type="NCBI Taxonomy" id="1236989"/>
    <lineage>
        <taxon>Bacteria</taxon>
        <taxon>Pseudomonadati</taxon>
        <taxon>Bacteroidota</taxon>
        <taxon>Bacteroidia</taxon>
        <taxon>Marinilabiliales</taxon>
        <taxon>Marinilabiliaceae</taxon>
        <taxon>Geofilum</taxon>
    </lineage>
</organism>
<reference evidence="7 8" key="1">
    <citation type="journal article" date="2015" name="Microbes Environ.">
        <title>Distribution and evolution of nitrogen fixation genes in the phylum bacteroidetes.</title>
        <authorList>
            <person name="Inoue J."/>
            <person name="Oshima K."/>
            <person name="Suda W."/>
            <person name="Sakamoto M."/>
            <person name="Iino T."/>
            <person name="Noda S."/>
            <person name="Hongoh Y."/>
            <person name="Hattori M."/>
            <person name="Ohkuma M."/>
        </authorList>
    </citation>
    <scope>NUCLEOTIDE SEQUENCE [LARGE SCALE GENOMIC DNA]</scope>
    <source>
        <strain evidence="7">JCM 15548</strain>
    </source>
</reference>
<dbReference type="EMBL" id="BAZW01000003">
    <property type="protein sequence ID" value="GAO28542.1"/>
    <property type="molecule type" value="Genomic_DNA"/>
</dbReference>
<dbReference type="Pfam" id="PF18962">
    <property type="entry name" value="Por_Secre_tail"/>
    <property type="match status" value="1"/>
</dbReference>
<dbReference type="Pfam" id="PF13229">
    <property type="entry name" value="Beta_helix"/>
    <property type="match status" value="1"/>
</dbReference>
<feature type="chain" id="PRO_5002428634" evidence="4">
    <location>
        <begin position="21"/>
        <end position="596"/>
    </location>
</feature>
<dbReference type="AlphaFoldDB" id="A0A0E9LSJ7"/>
<dbReference type="InterPro" id="IPR006626">
    <property type="entry name" value="PbH1"/>
</dbReference>
<feature type="domain" description="Right handed beta helix" evidence="5">
    <location>
        <begin position="101"/>
        <end position="240"/>
    </location>
</feature>
<comment type="subcellular location">
    <subcellularLocation>
        <location evidence="1">Secreted</location>
    </subcellularLocation>
</comment>
<accession>A0A0E9LSJ7</accession>
<protein>
    <submittedName>
        <fullName evidence="7">Pectin lyase like protein</fullName>
    </submittedName>
</protein>
<keyword evidence="3 4" id="KW-0732">Signal</keyword>
<keyword evidence="2" id="KW-0964">Secreted</keyword>
<feature type="domain" description="Secretion system C-terminal sorting" evidence="6">
    <location>
        <begin position="501"/>
        <end position="567"/>
    </location>
</feature>
<dbReference type="NCBIfam" id="TIGR04183">
    <property type="entry name" value="Por_Secre_tail"/>
    <property type="match status" value="1"/>
</dbReference>
<dbReference type="OrthoDB" id="1398789at2"/>
<evidence type="ECO:0000259" key="6">
    <source>
        <dbReference type="Pfam" id="PF18962"/>
    </source>
</evidence>